<accession>A0A9D4SRI6</accession>
<dbReference type="InterPro" id="IPR036249">
    <property type="entry name" value="Thioredoxin-like_sf"/>
</dbReference>
<evidence type="ECO:0000259" key="3">
    <source>
        <dbReference type="PROSITE" id="PS51352"/>
    </source>
</evidence>
<name>A0A9D4SRI6_RHISA</name>
<dbReference type="EMBL" id="JABSTV010001253">
    <property type="protein sequence ID" value="KAH7942956.1"/>
    <property type="molecule type" value="Genomic_DNA"/>
</dbReference>
<feature type="compositionally biased region" description="Polar residues" evidence="1">
    <location>
        <begin position="1"/>
        <end position="15"/>
    </location>
</feature>
<dbReference type="SUPFAM" id="SSF52833">
    <property type="entry name" value="Thioredoxin-like"/>
    <property type="match status" value="2"/>
</dbReference>
<dbReference type="InterPro" id="IPR052792">
    <property type="entry name" value="Thioredoxin_dom-contain_11"/>
</dbReference>
<feature type="domain" description="Thioredoxin" evidence="3">
    <location>
        <begin position="376"/>
        <end position="506"/>
    </location>
</feature>
<keyword evidence="5" id="KW-1185">Reference proteome</keyword>
<keyword evidence="2" id="KW-0812">Transmembrane</keyword>
<keyword evidence="2" id="KW-0472">Membrane</keyword>
<comment type="caution">
    <text evidence="4">The sequence shown here is derived from an EMBL/GenBank/DDBJ whole genome shotgun (WGS) entry which is preliminary data.</text>
</comment>
<organism evidence="4 5">
    <name type="scientific">Rhipicephalus sanguineus</name>
    <name type="common">Brown dog tick</name>
    <name type="synonym">Ixodes sanguineus</name>
    <dbReference type="NCBI Taxonomy" id="34632"/>
    <lineage>
        <taxon>Eukaryota</taxon>
        <taxon>Metazoa</taxon>
        <taxon>Ecdysozoa</taxon>
        <taxon>Arthropoda</taxon>
        <taxon>Chelicerata</taxon>
        <taxon>Arachnida</taxon>
        <taxon>Acari</taxon>
        <taxon>Parasitiformes</taxon>
        <taxon>Ixodida</taxon>
        <taxon>Ixodoidea</taxon>
        <taxon>Ixodidae</taxon>
        <taxon>Rhipicephalinae</taxon>
        <taxon>Rhipicephalus</taxon>
        <taxon>Rhipicephalus</taxon>
    </lineage>
</organism>
<evidence type="ECO:0000313" key="4">
    <source>
        <dbReference type="EMBL" id="KAH7942956.1"/>
    </source>
</evidence>
<dbReference type="InterPro" id="IPR013766">
    <property type="entry name" value="Thioredoxin_domain"/>
</dbReference>
<feature type="transmembrane region" description="Helical" evidence="2">
    <location>
        <begin position="40"/>
        <end position="58"/>
    </location>
</feature>
<dbReference type="Gene3D" id="3.40.30.10">
    <property type="entry name" value="Glutaredoxin"/>
    <property type="match status" value="1"/>
</dbReference>
<proteinExistence type="predicted"/>
<evidence type="ECO:0000313" key="5">
    <source>
        <dbReference type="Proteomes" id="UP000821837"/>
    </source>
</evidence>
<evidence type="ECO:0000256" key="2">
    <source>
        <dbReference type="SAM" id="Phobius"/>
    </source>
</evidence>
<dbReference type="PROSITE" id="PS51352">
    <property type="entry name" value="THIOREDOXIN_2"/>
    <property type="match status" value="1"/>
</dbReference>
<dbReference type="PANTHER" id="PTHR46497">
    <property type="entry name" value="THIOREDOXIN DOMAIN-CONTAINING PROTEIN 11"/>
    <property type="match status" value="1"/>
</dbReference>
<keyword evidence="2" id="KW-1133">Transmembrane helix</keyword>
<sequence>MTSRCKSCSTKTPQHSDSESSEAVVVADGDAQRKRTMTSYARELFFLTLLLLASWAALHETAKKTRPASPPRRFFAKHSPVNDSYRGHLDAERVHKYDVSLVLYYAPWDAASMRARDAFEYLAYRYGNQFAFGAVNCWVPNGRCRKRHSPSLYPVVVAHVRDVGDVVFPMNVTPTARTLEGFLMHVSTPLVRVTGAVDLAVLLRRHTAVVLGIVGDPRGRAYESFYGFALQALTRDPWRDVAFAVAVDRRAAAEIGVEHTVTLFTWNASLGYSEKGTDYKTALDWTYNKAREARTLHWVAPSGLKSRSLSKFIENQSTLVLYTDHGSPEYIQMHQLSQDYQSCDLKGRFSGLSCRTNSTVNFVALDGRHSEFAPPGLLSDGLPTAVIYAAKDDAQYVIRGPVTAPTLKKLVVDFTDRDAVVLFYASWCGFCKAIYHHFFATARFFRGFKGLIFARVDAFKNDLPWEFTVQQYPTIIFFSRKKADSVQYSDFVTTTRLVRFVLRHLRHEVARQLVTTLCDSRLCLLRSLRKLQVWQLRCSRLNLPPSKMAETHRREKTLRTMLLSQLRRRGHS</sequence>
<evidence type="ECO:0000256" key="1">
    <source>
        <dbReference type="SAM" id="MobiDB-lite"/>
    </source>
</evidence>
<dbReference type="VEuPathDB" id="VectorBase:RSAN_031912"/>
<gene>
    <name evidence="4" type="ORF">HPB52_002731</name>
</gene>
<feature type="region of interest" description="Disordered" evidence="1">
    <location>
        <begin position="1"/>
        <end position="25"/>
    </location>
</feature>
<reference evidence="4" key="1">
    <citation type="journal article" date="2020" name="Cell">
        <title>Large-Scale Comparative Analyses of Tick Genomes Elucidate Their Genetic Diversity and Vector Capacities.</title>
        <authorList>
            <consortium name="Tick Genome and Microbiome Consortium (TIGMIC)"/>
            <person name="Jia N."/>
            <person name="Wang J."/>
            <person name="Shi W."/>
            <person name="Du L."/>
            <person name="Sun Y."/>
            <person name="Zhan W."/>
            <person name="Jiang J.F."/>
            <person name="Wang Q."/>
            <person name="Zhang B."/>
            <person name="Ji P."/>
            <person name="Bell-Sakyi L."/>
            <person name="Cui X.M."/>
            <person name="Yuan T.T."/>
            <person name="Jiang B.G."/>
            <person name="Yang W.F."/>
            <person name="Lam T.T."/>
            <person name="Chang Q.C."/>
            <person name="Ding S.J."/>
            <person name="Wang X.J."/>
            <person name="Zhu J.G."/>
            <person name="Ruan X.D."/>
            <person name="Zhao L."/>
            <person name="Wei J.T."/>
            <person name="Ye R.Z."/>
            <person name="Que T.C."/>
            <person name="Du C.H."/>
            <person name="Zhou Y.H."/>
            <person name="Cheng J.X."/>
            <person name="Dai P.F."/>
            <person name="Guo W.B."/>
            <person name="Han X.H."/>
            <person name="Huang E.J."/>
            <person name="Li L.F."/>
            <person name="Wei W."/>
            <person name="Gao Y.C."/>
            <person name="Liu J.Z."/>
            <person name="Shao H.Z."/>
            <person name="Wang X."/>
            <person name="Wang C.C."/>
            <person name="Yang T.C."/>
            <person name="Huo Q.B."/>
            <person name="Li W."/>
            <person name="Chen H.Y."/>
            <person name="Chen S.E."/>
            <person name="Zhou L.G."/>
            <person name="Ni X.B."/>
            <person name="Tian J.H."/>
            <person name="Sheng Y."/>
            <person name="Liu T."/>
            <person name="Pan Y.S."/>
            <person name="Xia L.Y."/>
            <person name="Li J."/>
            <person name="Zhao F."/>
            <person name="Cao W.C."/>
        </authorList>
    </citation>
    <scope>NUCLEOTIDE SEQUENCE</scope>
    <source>
        <strain evidence="4">Rsan-2018</strain>
    </source>
</reference>
<dbReference type="PANTHER" id="PTHR46497:SF1">
    <property type="entry name" value="THIOREDOXIN DOMAIN-CONTAINING PROTEIN 11"/>
    <property type="match status" value="1"/>
</dbReference>
<dbReference type="Proteomes" id="UP000821837">
    <property type="component" value="Unassembled WGS sequence"/>
</dbReference>
<dbReference type="Pfam" id="PF00085">
    <property type="entry name" value="Thioredoxin"/>
    <property type="match status" value="1"/>
</dbReference>
<dbReference type="AlphaFoldDB" id="A0A9D4SRI6"/>
<reference evidence="4" key="2">
    <citation type="submission" date="2021-09" db="EMBL/GenBank/DDBJ databases">
        <authorList>
            <person name="Jia N."/>
            <person name="Wang J."/>
            <person name="Shi W."/>
            <person name="Du L."/>
            <person name="Sun Y."/>
            <person name="Zhan W."/>
            <person name="Jiang J."/>
            <person name="Wang Q."/>
            <person name="Zhang B."/>
            <person name="Ji P."/>
            <person name="Sakyi L.B."/>
            <person name="Cui X."/>
            <person name="Yuan T."/>
            <person name="Jiang B."/>
            <person name="Yang W."/>
            <person name="Lam T.T.-Y."/>
            <person name="Chang Q."/>
            <person name="Ding S."/>
            <person name="Wang X."/>
            <person name="Zhu J."/>
            <person name="Ruan X."/>
            <person name="Zhao L."/>
            <person name="Wei J."/>
            <person name="Que T."/>
            <person name="Du C."/>
            <person name="Cheng J."/>
            <person name="Dai P."/>
            <person name="Han X."/>
            <person name="Huang E."/>
            <person name="Gao Y."/>
            <person name="Liu J."/>
            <person name="Shao H."/>
            <person name="Ye R."/>
            <person name="Li L."/>
            <person name="Wei W."/>
            <person name="Wang X."/>
            <person name="Wang C."/>
            <person name="Huo Q."/>
            <person name="Li W."/>
            <person name="Guo W."/>
            <person name="Chen H."/>
            <person name="Chen S."/>
            <person name="Zhou L."/>
            <person name="Zhou L."/>
            <person name="Ni X."/>
            <person name="Tian J."/>
            <person name="Zhou Y."/>
            <person name="Sheng Y."/>
            <person name="Liu T."/>
            <person name="Pan Y."/>
            <person name="Xia L."/>
            <person name="Li J."/>
            <person name="Zhao F."/>
            <person name="Cao W."/>
        </authorList>
    </citation>
    <scope>NUCLEOTIDE SEQUENCE</scope>
    <source>
        <strain evidence="4">Rsan-2018</strain>
        <tissue evidence="4">Larvae</tissue>
    </source>
</reference>
<protein>
    <recommendedName>
        <fullName evidence="3">Thioredoxin domain-containing protein</fullName>
    </recommendedName>
</protein>